<keyword evidence="1" id="KW-1133">Transmembrane helix</keyword>
<reference evidence="2" key="1">
    <citation type="submission" date="2020-11" db="EMBL/GenBank/DDBJ databases">
        <authorList>
            <consortium name="DOE Joint Genome Institute"/>
            <person name="Ahrendt S."/>
            <person name="Riley R."/>
            <person name="Andreopoulos W."/>
            <person name="Labutti K."/>
            <person name="Pangilinan J."/>
            <person name="Ruiz-Duenas F.J."/>
            <person name="Barrasa J.M."/>
            <person name="Sanchez-Garcia M."/>
            <person name="Camarero S."/>
            <person name="Miyauchi S."/>
            <person name="Serrano A."/>
            <person name="Linde D."/>
            <person name="Babiker R."/>
            <person name="Drula E."/>
            <person name="Ayuso-Fernandez I."/>
            <person name="Pacheco R."/>
            <person name="Padilla G."/>
            <person name="Ferreira P."/>
            <person name="Barriuso J."/>
            <person name="Kellner H."/>
            <person name="Castanera R."/>
            <person name="Alfaro M."/>
            <person name="Ramirez L."/>
            <person name="Pisabarro A.G."/>
            <person name="Kuo A."/>
            <person name="Tritt A."/>
            <person name="Lipzen A."/>
            <person name="He G."/>
            <person name="Yan M."/>
            <person name="Ng V."/>
            <person name="Cullen D."/>
            <person name="Martin F."/>
            <person name="Rosso M.-N."/>
            <person name="Henrissat B."/>
            <person name="Hibbett D."/>
            <person name="Martinez A.T."/>
            <person name="Grigoriev I.V."/>
        </authorList>
    </citation>
    <scope>NUCLEOTIDE SEQUENCE</scope>
    <source>
        <strain evidence="2">CBS 247.69</strain>
    </source>
</reference>
<feature type="transmembrane region" description="Helical" evidence="1">
    <location>
        <begin position="33"/>
        <end position="55"/>
    </location>
</feature>
<organism evidence="2 3">
    <name type="scientific">Collybia nuda</name>
    <dbReference type="NCBI Taxonomy" id="64659"/>
    <lineage>
        <taxon>Eukaryota</taxon>
        <taxon>Fungi</taxon>
        <taxon>Dikarya</taxon>
        <taxon>Basidiomycota</taxon>
        <taxon>Agaricomycotina</taxon>
        <taxon>Agaricomycetes</taxon>
        <taxon>Agaricomycetidae</taxon>
        <taxon>Agaricales</taxon>
        <taxon>Tricholomatineae</taxon>
        <taxon>Clitocybaceae</taxon>
        <taxon>Collybia</taxon>
    </lineage>
</organism>
<dbReference type="EMBL" id="MU150345">
    <property type="protein sequence ID" value="KAF9458253.1"/>
    <property type="molecule type" value="Genomic_DNA"/>
</dbReference>
<gene>
    <name evidence="2" type="ORF">BDZ94DRAFT_114950</name>
</gene>
<protein>
    <recommendedName>
        <fullName evidence="4">MARVEL domain-containing protein</fullName>
    </recommendedName>
</protein>
<sequence>MSLKARTTLYSLTLAFALCGSIFGYISSFMDGFSPYLIIFGKISGSVATVTWIWTSVLLSYQNRAYSTHWLTRSSVHFYSFVVFAIIWLGLGIMLSTQVSRECDFKTASDGLAYSWCGLSATASVLAFLISLMSIPTALLIYVTAWESGAGLEVNVAQADTPDDKV</sequence>
<keyword evidence="1" id="KW-0812">Transmembrane</keyword>
<keyword evidence="1" id="KW-0472">Membrane</keyword>
<keyword evidence="3" id="KW-1185">Reference proteome</keyword>
<comment type="caution">
    <text evidence="2">The sequence shown here is derived from an EMBL/GenBank/DDBJ whole genome shotgun (WGS) entry which is preliminary data.</text>
</comment>
<dbReference type="Proteomes" id="UP000807353">
    <property type="component" value="Unassembled WGS sequence"/>
</dbReference>
<dbReference type="AlphaFoldDB" id="A0A9P5XV99"/>
<feature type="transmembrane region" description="Helical" evidence="1">
    <location>
        <begin position="119"/>
        <end position="143"/>
    </location>
</feature>
<feature type="transmembrane region" description="Helical" evidence="1">
    <location>
        <begin position="7"/>
        <end position="27"/>
    </location>
</feature>
<feature type="transmembrane region" description="Helical" evidence="1">
    <location>
        <begin position="76"/>
        <end position="99"/>
    </location>
</feature>
<name>A0A9P5XV99_9AGAR</name>
<evidence type="ECO:0008006" key="4">
    <source>
        <dbReference type="Google" id="ProtNLM"/>
    </source>
</evidence>
<evidence type="ECO:0000313" key="2">
    <source>
        <dbReference type="EMBL" id="KAF9458253.1"/>
    </source>
</evidence>
<accession>A0A9P5XV99</accession>
<proteinExistence type="predicted"/>
<evidence type="ECO:0000256" key="1">
    <source>
        <dbReference type="SAM" id="Phobius"/>
    </source>
</evidence>
<evidence type="ECO:0000313" key="3">
    <source>
        <dbReference type="Proteomes" id="UP000807353"/>
    </source>
</evidence>
<dbReference type="OrthoDB" id="2992074at2759"/>